<dbReference type="PANTHER" id="PTHR35936:SF25">
    <property type="entry name" value="ABC TRANSPORTER SUBSTRATE-BINDING PROTEIN"/>
    <property type="match status" value="1"/>
</dbReference>
<reference evidence="3 4" key="1">
    <citation type="submission" date="2020-08" db="EMBL/GenBank/DDBJ databases">
        <title>Novel species isolated from subtropical streams in China.</title>
        <authorList>
            <person name="Lu H."/>
        </authorList>
    </citation>
    <scope>NUCLEOTIDE SEQUENCE [LARGE SCALE GENOMIC DNA]</scope>
    <source>
        <strain evidence="3 4">NL8W</strain>
    </source>
</reference>
<dbReference type="InterPro" id="IPR001638">
    <property type="entry name" value="Solute-binding_3/MltF_N"/>
</dbReference>
<name>A0ABR6ZDP4_9BURK</name>
<dbReference type="Proteomes" id="UP000646911">
    <property type="component" value="Unassembled WGS sequence"/>
</dbReference>
<protein>
    <submittedName>
        <fullName evidence="3">Transporter substrate-binding domain-containing protein</fullName>
    </submittedName>
</protein>
<dbReference type="SUPFAM" id="SSF53850">
    <property type="entry name" value="Periplasmic binding protein-like II"/>
    <property type="match status" value="1"/>
</dbReference>
<keyword evidence="4" id="KW-1185">Reference proteome</keyword>
<evidence type="ECO:0000259" key="2">
    <source>
        <dbReference type="SMART" id="SM00062"/>
    </source>
</evidence>
<comment type="caution">
    <text evidence="3">The sequence shown here is derived from an EMBL/GenBank/DDBJ whole genome shotgun (WGS) entry which is preliminary data.</text>
</comment>
<sequence>MATILKKMHRQRRLLLGTLPMLLSATTWAIETRKVVLLIAESNATNNPQVPINPVFQQTIAYIEKELHLQFEFRRYPWKRLLQNLNEGEGLAFGLSKTKERAQTLRFSLPAFATHVWVVVRSDMAFSFSSIADLQGKMVGIVRGSSYGDEFDKAKNALLLVEDDLFSLPSRLKKLLSKRTDVMLFSHYDPDPRKVETILNKAMADMAPETPMPPGVSFKVLDRHLSVDYIHFAILASKDDGIIEQLDLIIRKGQQDGSLAKVNLVKR</sequence>
<proteinExistence type="predicted"/>
<evidence type="ECO:0000256" key="1">
    <source>
        <dbReference type="ARBA" id="ARBA00022729"/>
    </source>
</evidence>
<keyword evidence="1" id="KW-0732">Signal</keyword>
<dbReference type="PANTHER" id="PTHR35936">
    <property type="entry name" value="MEMBRANE-BOUND LYTIC MUREIN TRANSGLYCOSYLASE F"/>
    <property type="match status" value="1"/>
</dbReference>
<evidence type="ECO:0000313" key="4">
    <source>
        <dbReference type="Proteomes" id="UP000646911"/>
    </source>
</evidence>
<dbReference type="SMART" id="SM00062">
    <property type="entry name" value="PBPb"/>
    <property type="match status" value="1"/>
</dbReference>
<feature type="domain" description="Solute-binding protein family 3/N-terminal" evidence="2">
    <location>
        <begin position="36"/>
        <end position="267"/>
    </location>
</feature>
<gene>
    <name evidence="3" type="ORF">H8L47_20005</name>
</gene>
<organism evidence="3 4">
    <name type="scientific">Undibacterium umbellatum</name>
    <dbReference type="NCBI Taxonomy" id="2762300"/>
    <lineage>
        <taxon>Bacteria</taxon>
        <taxon>Pseudomonadati</taxon>
        <taxon>Pseudomonadota</taxon>
        <taxon>Betaproteobacteria</taxon>
        <taxon>Burkholderiales</taxon>
        <taxon>Oxalobacteraceae</taxon>
        <taxon>Undibacterium</taxon>
    </lineage>
</organism>
<accession>A0ABR6ZDP4</accession>
<dbReference type="Gene3D" id="3.40.190.10">
    <property type="entry name" value="Periplasmic binding protein-like II"/>
    <property type="match status" value="2"/>
</dbReference>
<evidence type="ECO:0000313" key="3">
    <source>
        <dbReference type="EMBL" id="MBC3909855.1"/>
    </source>
</evidence>
<dbReference type="RefSeq" id="WP_222616616.1">
    <property type="nucleotide sequence ID" value="NZ_JACOFX010000012.1"/>
</dbReference>
<dbReference type="Pfam" id="PF00497">
    <property type="entry name" value="SBP_bac_3"/>
    <property type="match status" value="1"/>
</dbReference>
<dbReference type="EMBL" id="JACOFX010000012">
    <property type="protein sequence ID" value="MBC3909855.1"/>
    <property type="molecule type" value="Genomic_DNA"/>
</dbReference>